<reference evidence="1" key="1">
    <citation type="submission" date="2020-08" db="EMBL/GenBank/DDBJ databases">
        <title>Multicomponent nature underlies the extraordinary mechanical properties of spider dragline silk.</title>
        <authorList>
            <person name="Kono N."/>
            <person name="Nakamura H."/>
            <person name="Mori M."/>
            <person name="Yoshida Y."/>
            <person name="Ohtoshi R."/>
            <person name="Malay A.D."/>
            <person name="Moran D.A.P."/>
            <person name="Tomita M."/>
            <person name="Numata K."/>
            <person name="Arakawa K."/>
        </authorList>
    </citation>
    <scope>NUCLEOTIDE SEQUENCE</scope>
</reference>
<feature type="non-terminal residue" evidence="1">
    <location>
        <position position="1"/>
    </location>
</feature>
<sequence length="41" mass="4736">MYGTFDFKDVFNCGNKESDILLSEIEKSIQFDDPVNIQFTS</sequence>
<organism evidence="1 2">
    <name type="scientific">Nephila pilipes</name>
    <name type="common">Giant wood spider</name>
    <name type="synonym">Nephila maculata</name>
    <dbReference type="NCBI Taxonomy" id="299642"/>
    <lineage>
        <taxon>Eukaryota</taxon>
        <taxon>Metazoa</taxon>
        <taxon>Ecdysozoa</taxon>
        <taxon>Arthropoda</taxon>
        <taxon>Chelicerata</taxon>
        <taxon>Arachnida</taxon>
        <taxon>Araneae</taxon>
        <taxon>Araneomorphae</taxon>
        <taxon>Entelegynae</taxon>
        <taxon>Araneoidea</taxon>
        <taxon>Nephilidae</taxon>
        <taxon>Nephila</taxon>
    </lineage>
</organism>
<keyword evidence="2" id="KW-1185">Reference proteome</keyword>
<name>A0A8X6N464_NEPPI</name>
<dbReference type="EMBL" id="BMAW01099925">
    <property type="protein sequence ID" value="GFS92494.1"/>
    <property type="molecule type" value="Genomic_DNA"/>
</dbReference>
<gene>
    <name evidence="1" type="ORF">NPIL_488661</name>
</gene>
<dbReference type="OrthoDB" id="10253115at2759"/>
<accession>A0A8X6N464</accession>
<evidence type="ECO:0000313" key="2">
    <source>
        <dbReference type="Proteomes" id="UP000887013"/>
    </source>
</evidence>
<evidence type="ECO:0000313" key="1">
    <source>
        <dbReference type="EMBL" id="GFS92494.1"/>
    </source>
</evidence>
<dbReference type="AlphaFoldDB" id="A0A8X6N464"/>
<protein>
    <submittedName>
        <fullName evidence="1">Uncharacterized protein</fullName>
    </submittedName>
</protein>
<dbReference type="Proteomes" id="UP000887013">
    <property type="component" value="Unassembled WGS sequence"/>
</dbReference>
<comment type="caution">
    <text evidence="1">The sequence shown here is derived from an EMBL/GenBank/DDBJ whole genome shotgun (WGS) entry which is preliminary data.</text>
</comment>
<proteinExistence type="predicted"/>